<accession>A0AAE6T926</accession>
<dbReference type="GO" id="GO:0005829">
    <property type="term" value="C:cytosol"/>
    <property type="evidence" value="ECO:0007669"/>
    <property type="project" value="TreeGrafter"/>
</dbReference>
<dbReference type="GO" id="GO:0008146">
    <property type="term" value="F:sulfotransferase activity"/>
    <property type="evidence" value="ECO:0007669"/>
    <property type="project" value="TreeGrafter"/>
</dbReference>
<dbReference type="Pfam" id="PF00899">
    <property type="entry name" value="ThiF"/>
    <property type="match status" value="1"/>
</dbReference>
<dbReference type="GO" id="GO:0008641">
    <property type="term" value="F:ubiquitin-like modifier activating enzyme activity"/>
    <property type="evidence" value="ECO:0007669"/>
    <property type="project" value="InterPro"/>
</dbReference>
<evidence type="ECO:0000256" key="1">
    <source>
        <dbReference type="ARBA" id="ARBA00009919"/>
    </source>
</evidence>
<name>A0AAE6T926_9BACT</name>
<organism evidence="3 4">
    <name type="scientific">Akkermansia massiliensis</name>
    <dbReference type="NCBI Taxonomy" id="2927224"/>
    <lineage>
        <taxon>Bacteria</taxon>
        <taxon>Pseudomonadati</taxon>
        <taxon>Verrucomicrobiota</taxon>
        <taxon>Verrucomicrobiia</taxon>
        <taxon>Verrucomicrobiales</taxon>
        <taxon>Akkermansiaceae</taxon>
        <taxon>Akkermansia</taxon>
    </lineage>
</organism>
<evidence type="ECO:0000313" key="3">
    <source>
        <dbReference type="EMBL" id="QHV62447.1"/>
    </source>
</evidence>
<dbReference type="InterPro" id="IPR000594">
    <property type="entry name" value="ThiF_NAD_FAD-bd"/>
</dbReference>
<dbReference type="PANTHER" id="PTHR10953:SF102">
    <property type="entry name" value="ADENYLYLTRANSFERASE AND SULFURTRANSFERASE MOCS3"/>
    <property type="match status" value="1"/>
</dbReference>
<protein>
    <submittedName>
        <fullName evidence="3">HesA/MoeB/ThiF family protein</fullName>
    </submittedName>
</protein>
<comment type="similarity">
    <text evidence="1">Belongs to the HesA/MoeB/ThiF family.</text>
</comment>
<dbReference type="CDD" id="cd00757">
    <property type="entry name" value="ThiF_MoeB_HesA_family"/>
    <property type="match status" value="1"/>
</dbReference>
<reference evidence="3" key="1">
    <citation type="submission" date="2018-05" db="EMBL/GenBank/DDBJ databases">
        <title>Complete genome sequnece of Akkermansia muciniphila EB-AMDK-40.</title>
        <authorList>
            <person name="Nam Y.-D."/>
            <person name="Chung W.-H."/>
            <person name="Park Y.S."/>
            <person name="Kang J."/>
        </authorList>
    </citation>
    <scope>NUCLEOTIDE SEQUENCE</scope>
    <source>
        <strain evidence="3">EB-AMDK-40</strain>
    </source>
</reference>
<gene>
    <name evidence="3" type="ORF">DMI76_03255</name>
</gene>
<dbReference type="AlphaFoldDB" id="A0AAE6T926"/>
<dbReference type="FunFam" id="3.40.50.720:FF:000080">
    <property type="entry name" value="Thiazole biosynthesis adenylyltransferase ThiF"/>
    <property type="match status" value="1"/>
</dbReference>
<evidence type="ECO:0000259" key="2">
    <source>
        <dbReference type="Pfam" id="PF00899"/>
    </source>
</evidence>
<dbReference type="EMBL" id="CP029701">
    <property type="protein sequence ID" value="QHV62447.1"/>
    <property type="molecule type" value="Genomic_DNA"/>
</dbReference>
<evidence type="ECO:0000313" key="4">
    <source>
        <dbReference type="Proteomes" id="UP000642553"/>
    </source>
</evidence>
<dbReference type="Gene3D" id="3.40.50.720">
    <property type="entry name" value="NAD(P)-binding Rossmann-like Domain"/>
    <property type="match status" value="1"/>
</dbReference>
<dbReference type="PANTHER" id="PTHR10953">
    <property type="entry name" value="UBIQUITIN-ACTIVATING ENZYME E1"/>
    <property type="match status" value="1"/>
</dbReference>
<dbReference type="GO" id="GO:0016779">
    <property type="term" value="F:nucleotidyltransferase activity"/>
    <property type="evidence" value="ECO:0007669"/>
    <property type="project" value="TreeGrafter"/>
</dbReference>
<dbReference type="InterPro" id="IPR045886">
    <property type="entry name" value="ThiF/MoeB/HesA"/>
</dbReference>
<dbReference type="GO" id="GO:0004792">
    <property type="term" value="F:thiosulfate-cyanide sulfurtransferase activity"/>
    <property type="evidence" value="ECO:0007669"/>
    <property type="project" value="TreeGrafter"/>
</dbReference>
<dbReference type="InterPro" id="IPR035985">
    <property type="entry name" value="Ubiquitin-activating_enz"/>
</dbReference>
<proteinExistence type="inferred from homology"/>
<feature type="domain" description="THIF-type NAD/FAD binding fold" evidence="2">
    <location>
        <begin position="32"/>
        <end position="268"/>
    </location>
</feature>
<dbReference type="SUPFAM" id="SSF69572">
    <property type="entry name" value="Activating enzymes of the ubiquitin-like proteins"/>
    <property type="match status" value="1"/>
</dbReference>
<dbReference type="Proteomes" id="UP000642553">
    <property type="component" value="Chromosome"/>
</dbReference>
<sequence>MDVAPVRLQRQLRPPLIPTTAMTLTQEETERYARHLSLPELGEQGQQKLKRAHVALTGLGGLGSPAALYLAAAGVGRLTLIDPDEVCLSNLQRQILHATDAAGTAKTASAARRLYALNPSVHINTVHRRLTPDNAVSLLEGCDLVLDASDNYAARFAMADAACALRLPLVHGAVKGFIGQVAVFAPHQGTACYRCLFPADTPMQEKDTASAAGILGAHAGIIGCIQAMEALKYLAGIPSPLVGAMLSADTRRMRFTTIPLAANPACRCRKNGDRGAAMKN</sequence>